<proteinExistence type="predicted"/>
<dbReference type="Proteomes" id="UP000664800">
    <property type="component" value="Unassembled WGS sequence"/>
</dbReference>
<gene>
    <name evidence="2" type="ORF">J0I24_04860</name>
</gene>
<dbReference type="Pfam" id="PF00561">
    <property type="entry name" value="Abhydrolase_1"/>
    <property type="match status" value="1"/>
</dbReference>
<comment type="caution">
    <text evidence="2">The sequence shown here is derived from an EMBL/GenBank/DDBJ whole genome shotgun (WGS) entry which is preliminary data.</text>
</comment>
<dbReference type="PANTHER" id="PTHR43798">
    <property type="entry name" value="MONOACYLGLYCEROL LIPASE"/>
    <property type="match status" value="1"/>
</dbReference>
<dbReference type="AlphaFoldDB" id="A0A8I1MVH1"/>
<dbReference type="InterPro" id="IPR050266">
    <property type="entry name" value="AB_hydrolase_sf"/>
</dbReference>
<dbReference type="PRINTS" id="PR00111">
    <property type="entry name" value="ABHYDROLASE"/>
</dbReference>
<evidence type="ECO:0000313" key="3">
    <source>
        <dbReference type="Proteomes" id="UP000664800"/>
    </source>
</evidence>
<organism evidence="2 3">
    <name type="scientific">Thiomonas arsenitoxydans (strain DSM 22701 / CIP 110005 / 3As)</name>
    <dbReference type="NCBI Taxonomy" id="426114"/>
    <lineage>
        <taxon>Bacteria</taxon>
        <taxon>Pseudomonadati</taxon>
        <taxon>Pseudomonadota</taxon>
        <taxon>Betaproteobacteria</taxon>
        <taxon>Burkholderiales</taxon>
        <taxon>Thiomonas</taxon>
    </lineage>
</organism>
<dbReference type="InterPro" id="IPR000073">
    <property type="entry name" value="AB_hydrolase_1"/>
</dbReference>
<accession>A0A8I1MVH1</accession>
<evidence type="ECO:0000259" key="1">
    <source>
        <dbReference type="Pfam" id="PF00561"/>
    </source>
</evidence>
<sequence length="291" mass="31589">MIAVENQPRLCSVQCLHPGGLHRLAYWEWGAADQDDVVVCVHGLTRQGRDFDVLAQALQPGRRVVCPDLPGRGESDWLTNPALYQVPQYLADLVTLLARLKARRVSWVGTSLGGLIGIALAGMQHSPIDRLVLNDVGPSLDSRGLMRIASYVGRQMSFDTPEQAADSLREISQGFGPHTPEQWMALTRPMLRPDGDGWRLHYDPALSQPFSAATAQAVAAGEIALWQAYDQIAAPTLVVRGADSDILNVQTALAMAQRGPRARLVELAGVGHAPTLVQPDQVGIVRDFLLS</sequence>
<feature type="domain" description="AB hydrolase-1" evidence="1">
    <location>
        <begin position="37"/>
        <end position="274"/>
    </location>
</feature>
<dbReference type="Gene3D" id="3.40.50.1820">
    <property type="entry name" value="alpha/beta hydrolase"/>
    <property type="match status" value="1"/>
</dbReference>
<evidence type="ECO:0000313" key="2">
    <source>
        <dbReference type="EMBL" id="MBN8743620.1"/>
    </source>
</evidence>
<dbReference type="InterPro" id="IPR029058">
    <property type="entry name" value="AB_hydrolase_fold"/>
</dbReference>
<reference evidence="2" key="1">
    <citation type="submission" date="2021-02" db="EMBL/GenBank/DDBJ databases">
        <title>Thiocyanate and organic carbon inputs drive convergent selection for specific autotrophic Afipia and Thiobacillus strains within complex microbiomes.</title>
        <authorList>
            <person name="Huddy R.J."/>
            <person name="Sachdeva R."/>
            <person name="Kadzinga F."/>
            <person name="Kantor R.S."/>
            <person name="Harrison S.T.L."/>
            <person name="Banfield J.F."/>
        </authorList>
    </citation>
    <scope>NUCLEOTIDE SEQUENCE</scope>
    <source>
        <strain evidence="2">SCN18_13_7_16_R3_B_64_19</strain>
    </source>
</reference>
<keyword evidence="2" id="KW-0378">Hydrolase</keyword>
<dbReference type="SUPFAM" id="SSF53474">
    <property type="entry name" value="alpha/beta-Hydrolases"/>
    <property type="match status" value="1"/>
</dbReference>
<dbReference type="EMBL" id="JAFKMR010000012">
    <property type="protein sequence ID" value="MBN8743620.1"/>
    <property type="molecule type" value="Genomic_DNA"/>
</dbReference>
<protein>
    <submittedName>
        <fullName evidence="2">Alpha/beta hydrolase</fullName>
    </submittedName>
</protein>
<name>A0A8I1MVH1_THIA3</name>
<dbReference type="GO" id="GO:0016787">
    <property type="term" value="F:hydrolase activity"/>
    <property type="evidence" value="ECO:0007669"/>
    <property type="project" value="UniProtKB-KW"/>
</dbReference>